<gene>
    <name evidence="6" type="ORF">E3D00_05960</name>
</gene>
<dbReference type="OrthoDB" id="7283908at2"/>
<reference evidence="6 7" key="1">
    <citation type="submission" date="2019-03" db="EMBL/GenBank/DDBJ databases">
        <title>The complete genome sequence of Swingsia samuiensis NBRC107927(T).</title>
        <authorList>
            <person name="Chua K.-O."/>
            <person name="Chan K.-G."/>
            <person name="See-Too W.-S."/>
        </authorList>
    </citation>
    <scope>NUCLEOTIDE SEQUENCE [LARGE SCALE GENOMIC DNA]</scope>
    <source>
        <strain evidence="6 7">AH83</strain>
    </source>
</reference>
<feature type="transmembrane region" description="Helical" evidence="5">
    <location>
        <begin position="12"/>
        <end position="31"/>
    </location>
</feature>
<evidence type="ECO:0000256" key="3">
    <source>
        <dbReference type="ARBA" id="ARBA00022989"/>
    </source>
</evidence>
<sequence>MTFAFYTYSPFLFLGLISGLSLCGLGIKLLPYSSTRLLGLLLLFSSPLMAFFFPFWHQNGINITRTQFAFFQGIFISPTIIFPLGATLLQLPAGTNRTAKSLGANFYTRLRLIWIPVLFPSAFLSLFIAFAFSFICIILDRP</sequence>
<dbReference type="Proteomes" id="UP000316313">
    <property type="component" value="Chromosome"/>
</dbReference>
<proteinExistence type="predicted"/>
<feature type="transmembrane region" description="Helical" evidence="5">
    <location>
        <begin position="68"/>
        <end position="93"/>
    </location>
</feature>
<evidence type="ECO:0000313" key="6">
    <source>
        <dbReference type="EMBL" id="QDH17159.1"/>
    </source>
</evidence>
<dbReference type="EMBL" id="CP038141">
    <property type="protein sequence ID" value="QDH17159.1"/>
    <property type="molecule type" value="Genomic_DNA"/>
</dbReference>
<comment type="subcellular location">
    <subcellularLocation>
        <location evidence="1">Membrane</location>
        <topology evidence="1">Multi-pass membrane protein</topology>
    </subcellularLocation>
</comment>
<dbReference type="SUPFAM" id="SSF161098">
    <property type="entry name" value="MetI-like"/>
    <property type="match status" value="1"/>
</dbReference>
<keyword evidence="2 5" id="KW-0812">Transmembrane</keyword>
<evidence type="ECO:0000256" key="4">
    <source>
        <dbReference type="ARBA" id="ARBA00023136"/>
    </source>
</evidence>
<dbReference type="Gene3D" id="1.10.3720.10">
    <property type="entry name" value="MetI-like"/>
    <property type="match status" value="1"/>
</dbReference>
<dbReference type="GO" id="GO:0016020">
    <property type="term" value="C:membrane"/>
    <property type="evidence" value="ECO:0007669"/>
    <property type="project" value="UniProtKB-SubCell"/>
</dbReference>
<dbReference type="AlphaFoldDB" id="A0A4Y6UHT4"/>
<dbReference type="KEGG" id="ssam:E3D00_05960"/>
<protein>
    <submittedName>
        <fullName evidence="6">Uncharacterized protein</fullName>
    </submittedName>
</protein>
<dbReference type="RefSeq" id="WP_141460835.1">
    <property type="nucleotide sequence ID" value="NZ_CP038141.1"/>
</dbReference>
<evidence type="ECO:0000256" key="5">
    <source>
        <dbReference type="SAM" id="Phobius"/>
    </source>
</evidence>
<keyword evidence="3 5" id="KW-1133">Transmembrane helix</keyword>
<name>A0A4Y6UHT4_9PROT</name>
<accession>A0A4Y6UHT4</accession>
<dbReference type="InterPro" id="IPR035906">
    <property type="entry name" value="MetI-like_sf"/>
</dbReference>
<evidence type="ECO:0000313" key="7">
    <source>
        <dbReference type="Proteomes" id="UP000316313"/>
    </source>
</evidence>
<feature type="transmembrane region" description="Helical" evidence="5">
    <location>
        <begin position="37"/>
        <end position="56"/>
    </location>
</feature>
<keyword evidence="4 5" id="KW-0472">Membrane</keyword>
<evidence type="ECO:0000256" key="2">
    <source>
        <dbReference type="ARBA" id="ARBA00022692"/>
    </source>
</evidence>
<evidence type="ECO:0000256" key="1">
    <source>
        <dbReference type="ARBA" id="ARBA00004141"/>
    </source>
</evidence>
<keyword evidence="7" id="KW-1185">Reference proteome</keyword>
<organism evidence="6 7">
    <name type="scientific">Swingsia samuiensis</name>
    <dbReference type="NCBI Taxonomy" id="1293412"/>
    <lineage>
        <taxon>Bacteria</taxon>
        <taxon>Pseudomonadati</taxon>
        <taxon>Pseudomonadota</taxon>
        <taxon>Alphaproteobacteria</taxon>
        <taxon>Acetobacterales</taxon>
        <taxon>Acetobacteraceae</taxon>
        <taxon>Swingsia</taxon>
    </lineage>
</organism>
<feature type="transmembrane region" description="Helical" evidence="5">
    <location>
        <begin position="113"/>
        <end position="139"/>
    </location>
</feature>